<dbReference type="SUPFAM" id="SSF53474">
    <property type="entry name" value="alpha/beta-Hydrolases"/>
    <property type="match status" value="1"/>
</dbReference>
<dbReference type="InterPro" id="IPR016292">
    <property type="entry name" value="Epoxide_hydrolase"/>
</dbReference>
<sequence>MNDIRPFQIAVAQADLDDLARRLDHVRLPDRETAGDGVQGPPMEEMRALLDHWRTRYDWRRCEAKLNAFPQFITEVDGVDIHFIHVRSPRADATPILLAHGWPGSILEFEDCIGPLSDPAAYGAPDAPAFHVIVPSMPGFGFSGKPSEPGWHIGRIAGAYATLMARLGYDGWICQGGDLGSAVAEAMGHMRAQGCAGLHLNMSFFQPTPEEIQNADEQEREYLGRARVFFEERMGYFAVQGTRPQTIAYALADSPAGLAAWMFDKFFEAADYHGGHITDALSMDRMLDGISLYWLTNSGASSAKLYWELKRAMPPAPPPPIGLPTAYSGFAGETILASRRWLEKRFTALAYYNLVDRGGHFAAWEQPALFVNELRAMAPHLLKRRE</sequence>
<dbReference type="InterPro" id="IPR029058">
    <property type="entry name" value="AB_hydrolase_fold"/>
</dbReference>
<evidence type="ECO:0000256" key="1">
    <source>
        <dbReference type="ARBA" id="ARBA00010088"/>
    </source>
</evidence>
<evidence type="ECO:0000313" key="7">
    <source>
        <dbReference type="Proteomes" id="UP000681425"/>
    </source>
</evidence>
<proteinExistence type="inferred from homology"/>
<dbReference type="RefSeq" id="WP_212608753.1">
    <property type="nucleotide sequence ID" value="NZ_CP073910.1"/>
</dbReference>
<dbReference type="Proteomes" id="UP000681425">
    <property type="component" value="Chromosome"/>
</dbReference>
<dbReference type="PIRSF" id="PIRSF001112">
    <property type="entry name" value="Epoxide_hydrolase"/>
    <property type="match status" value="1"/>
</dbReference>
<dbReference type="GO" id="GO:0097176">
    <property type="term" value="P:epoxide metabolic process"/>
    <property type="evidence" value="ECO:0007669"/>
    <property type="project" value="TreeGrafter"/>
</dbReference>
<dbReference type="PANTHER" id="PTHR21661:SF35">
    <property type="entry name" value="EPOXIDE HYDROLASE"/>
    <property type="match status" value="1"/>
</dbReference>
<feature type="active site" description="Proton donor" evidence="4">
    <location>
        <position position="306"/>
    </location>
</feature>
<dbReference type="Pfam" id="PF06441">
    <property type="entry name" value="EHN"/>
    <property type="match status" value="1"/>
</dbReference>
<feature type="domain" description="Epoxide hydrolase N-terminal" evidence="5">
    <location>
        <begin position="4"/>
        <end position="109"/>
    </location>
</feature>
<evidence type="ECO:0000313" key="6">
    <source>
        <dbReference type="EMBL" id="QUT05056.1"/>
    </source>
</evidence>
<dbReference type="InterPro" id="IPR000639">
    <property type="entry name" value="Epox_hydrolase-like"/>
</dbReference>
<dbReference type="EMBL" id="CP073910">
    <property type="protein sequence ID" value="QUT05056.1"/>
    <property type="molecule type" value="Genomic_DNA"/>
</dbReference>
<accession>A0A975K573</accession>
<keyword evidence="2" id="KW-0058">Aromatic hydrocarbons catabolism</keyword>
<protein>
    <submittedName>
        <fullName evidence="6">Epoxide hydrolase</fullName>
    </submittedName>
</protein>
<dbReference type="PRINTS" id="PR00412">
    <property type="entry name" value="EPOXHYDRLASE"/>
</dbReference>
<evidence type="ECO:0000256" key="2">
    <source>
        <dbReference type="ARBA" id="ARBA00022797"/>
    </source>
</evidence>
<dbReference type="KEGG" id="spph:KFK14_18885"/>
<feature type="active site" description="Nucleophile" evidence="4">
    <location>
        <position position="178"/>
    </location>
</feature>
<dbReference type="AlphaFoldDB" id="A0A975K573"/>
<gene>
    <name evidence="6" type="ORF">KFK14_18885</name>
</gene>
<evidence type="ECO:0000259" key="5">
    <source>
        <dbReference type="Pfam" id="PF06441"/>
    </source>
</evidence>
<evidence type="ECO:0000256" key="4">
    <source>
        <dbReference type="PIRSR" id="PIRSR001112-1"/>
    </source>
</evidence>
<evidence type="ECO:0000256" key="3">
    <source>
        <dbReference type="ARBA" id="ARBA00022801"/>
    </source>
</evidence>
<name>A0A975K573_9SPHN</name>
<dbReference type="PANTHER" id="PTHR21661">
    <property type="entry name" value="EPOXIDE HYDROLASE 1-RELATED"/>
    <property type="match status" value="1"/>
</dbReference>
<organism evidence="6 7">
    <name type="scientific">Sphingobium phenoxybenzoativorans</name>
    <dbReference type="NCBI Taxonomy" id="1592790"/>
    <lineage>
        <taxon>Bacteria</taxon>
        <taxon>Pseudomonadati</taxon>
        <taxon>Pseudomonadota</taxon>
        <taxon>Alphaproteobacteria</taxon>
        <taxon>Sphingomonadales</taxon>
        <taxon>Sphingomonadaceae</taxon>
        <taxon>Sphingobium</taxon>
    </lineage>
</organism>
<dbReference type="GO" id="GO:0004301">
    <property type="term" value="F:epoxide hydrolase activity"/>
    <property type="evidence" value="ECO:0007669"/>
    <property type="project" value="TreeGrafter"/>
</dbReference>
<dbReference type="InterPro" id="IPR010497">
    <property type="entry name" value="Epoxide_hydro_N"/>
</dbReference>
<comment type="similarity">
    <text evidence="1">Belongs to the peptidase S33 family.</text>
</comment>
<reference evidence="6" key="1">
    <citation type="submission" date="2021-04" db="EMBL/GenBank/DDBJ databases">
        <title>Isolation of p-tert-butylphenol degrading bacteria Sphingobium phenoxybenzoativorans Tas13 from active sludge.</title>
        <authorList>
            <person name="Li Y."/>
        </authorList>
    </citation>
    <scope>NUCLEOTIDE SEQUENCE</scope>
    <source>
        <strain evidence="6">Tas13</strain>
    </source>
</reference>
<dbReference type="Gene3D" id="3.40.50.1820">
    <property type="entry name" value="alpha/beta hydrolase"/>
    <property type="match status" value="1"/>
</dbReference>
<keyword evidence="3 6" id="KW-0378">Hydrolase</keyword>
<feature type="active site" description="Proton acceptor" evidence="4">
    <location>
        <position position="360"/>
    </location>
</feature>
<keyword evidence="7" id="KW-1185">Reference proteome</keyword>